<feature type="binding site" evidence="18">
    <location>
        <begin position="81"/>
        <end position="86"/>
    </location>
    <ligand>
        <name>NAD(+)</name>
        <dbReference type="ChEBI" id="CHEBI:57540"/>
    </ligand>
</feature>
<dbReference type="GO" id="GO:0008652">
    <property type="term" value="P:amino acid biosynthetic process"/>
    <property type="evidence" value="ECO:0007669"/>
    <property type="project" value="UniProtKB-KW"/>
</dbReference>
<dbReference type="Gene3D" id="1.20.1090.10">
    <property type="entry name" value="Dehydroquinate synthase-like - alpha domain"/>
    <property type="match status" value="1"/>
</dbReference>
<evidence type="ECO:0000256" key="7">
    <source>
        <dbReference type="ARBA" id="ARBA00013031"/>
    </source>
</evidence>
<evidence type="ECO:0000256" key="3">
    <source>
        <dbReference type="ARBA" id="ARBA00003485"/>
    </source>
</evidence>
<dbReference type="EMBL" id="LT670817">
    <property type="protein sequence ID" value="SHI10535.1"/>
    <property type="molecule type" value="Genomic_DNA"/>
</dbReference>
<keyword evidence="12 18" id="KW-0547">Nucleotide-binding</keyword>
<dbReference type="PIRSF" id="PIRSF001455">
    <property type="entry name" value="DHQ_synth"/>
    <property type="match status" value="1"/>
</dbReference>
<evidence type="ECO:0000256" key="12">
    <source>
        <dbReference type="ARBA" id="ARBA00022741"/>
    </source>
</evidence>
<feature type="binding site" evidence="18">
    <location>
        <begin position="115"/>
        <end position="119"/>
    </location>
    <ligand>
        <name>NAD(+)</name>
        <dbReference type="ChEBI" id="CHEBI:57540"/>
    </ligand>
</feature>
<dbReference type="InterPro" id="IPR016037">
    <property type="entry name" value="DHQ_synth_AroB"/>
</dbReference>
<evidence type="ECO:0000256" key="5">
    <source>
        <dbReference type="ARBA" id="ARBA00004661"/>
    </source>
</evidence>
<evidence type="ECO:0000259" key="19">
    <source>
        <dbReference type="Pfam" id="PF01761"/>
    </source>
</evidence>
<accession>A0A1M5YET5</accession>
<comment type="similarity">
    <text evidence="6 18">Belongs to the sugar phosphate cyclases superfamily. Dehydroquinate synthase family.</text>
</comment>
<dbReference type="PANTHER" id="PTHR43622">
    <property type="entry name" value="3-DEHYDROQUINATE SYNTHASE"/>
    <property type="match status" value="1"/>
</dbReference>
<keyword evidence="17 18" id="KW-0170">Cobalt</keyword>
<dbReference type="NCBIfam" id="TIGR01357">
    <property type="entry name" value="aroB"/>
    <property type="match status" value="1"/>
</dbReference>
<dbReference type="InterPro" id="IPR030963">
    <property type="entry name" value="DHQ_synth_fam"/>
</dbReference>
<dbReference type="GO" id="GO:0003856">
    <property type="term" value="F:3-dehydroquinate synthase activity"/>
    <property type="evidence" value="ECO:0007669"/>
    <property type="project" value="UniProtKB-UniRule"/>
</dbReference>
<evidence type="ECO:0000259" key="20">
    <source>
        <dbReference type="Pfam" id="PF24621"/>
    </source>
</evidence>
<comment type="function">
    <text evidence="3 18">Catalyzes the conversion of 3-deoxy-D-arabino-heptulosonate 7-phosphate (DAHP) to dehydroquinate (DHQ).</text>
</comment>
<evidence type="ECO:0000256" key="8">
    <source>
        <dbReference type="ARBA" id="ARBA00017684"/>
    </source>
</evidence>
<feature type="domain" description="3-dehydroquinate synthase N-terminal" evidence="19">
    <location>
        <begin position="77"/>
        <end position="189"/>
    </location>
</feature>
<dbReference type="Pfam" id="PF24621">
    <property type="entry name" value="DHQS_C"/>
    <property type="match status" value="1"/>
</dbReference>
<dbReference type="PANTHER" id="PTHR43622:SF7">
    <property type="entry name" value="3-DEHYDROQUINATE SYNTHASE, CHLOROPLASTIC"/>
    <property type="match status" value="1"/>
</dbReference>
<dbReference type="UniPathway" id="UPA00053">
    <property type="reaction ID" value="UER00085"/>
</dbReference>
<dbReference type="GO" id="GO:0009423">
    <property type="term" value="P:chorismate biosynthetic process"/>
    <property type="evidence" value="ECO:0007669"/>
    <property type="project" value="UniProtKB-UniRule"/>
</dbReference>
<protein>
    <recommendedName>
        <fullName evidence="8 18">3-dehydroquinate synthase</fullName>
        <shortName evidence="18">DHQS</shortName>
        <ecNumber evidence="7 18">4.2.3.4</ecNumber>
    </recommendedName>
</protein>
<organism evidence="21 22">
    <name type="scientific">Bradyrhizobium erythrophlei</name>
    <dbReference type="NCBI Taxonomy" id="1437360"/>
    <lineage>
        <taxon>Bacteria</taxon>
        <taxon>Pseudomonadati</taxon>
        <taxon>Pseudomonadota</taxon>
        <taxon>Alphaproteobacteria</taxon>
        <taxon>Hyphomicrobiales</taxon>
        <taxon>Nitrobacteraceae</taxon>
        <taxon>Bradyrhizobium</taxon>
    </lineage>
</organism>
<feature type="binding site" evidence="18">
    <location>
        <begin position="139"/>
        <end position="140"/>
    </location>
    <ligand>
        <name>NAD(+)</name>
        <dbReference type="ChEBI" id="CHEBI:57540"/>
    </ligand>
</feature>
<dbReference type="InterPro" id="IPR056179">
    <property type="entry name" value="DHQS_C"/>
</dbReference>
<feature type="binding site" evidence="18">
    <location>
        <position position="274"/>
    </location>
    <ligand>
        <name>Zn(2+)</name>
        <dbReference type="ChEBI" id="CHEBI:29105"/>
    </ligand>
</feature>
<dbReference type="SUPFAM" id="SSF56796">
    <property type="entry name" value="Dehydroquinate synthase-like"/>
    <property type="match status" value="1"/>
</dbReference>
<dbReference type="GO" id="GO:0046872">
    <property type="term" value="F:metal ion binding"/>
    <property type="evidence" value="ECO:0007669"/>
    <property type="project" value="UniProtKB-KW"/>
</dbReference>
<evidence type="ECO:0000256" key="13">
    <source>
        <dbReference type="ARBA" id="ARBA00022833"/>
    </source>
</evidence>
<feature type="binding site" evidence="18">
    <location>
        <position position="256"/>
    </location>
    <ligand>
        <name>Zn(2+)</name>
        <dbReference type="ChEBI" id="CHEBI:29105"/>
    </ligand>
</feature>
<evidence type="ECO:0000256" key="10">
    <source>
        <dbReference type="ARBA" id="ARBA00022605"/>
    </source>
</evidence>
<evidence type="ECO:0000256" key="17">
    <source>
        <dbReference type="ARBA" id="ARBA00023285"/>
    </source>
</evidence>
<comment type="catalytic activity">
    <reaction evidence="1 18">
        <text>7-phospho-2-dehydro-3-deoxy-D-arabino-heptonate = 3-dehydroquinate + phosphate</text>
        <dbReference type="Rhea" id="RHEA:21968"/>
        <dbReference type="ChEBI" id="CHEBI:32364"/>
        <dbReference type="ChEBI" id="CHEBI:43474"/>
        <dbReference type="ChEBI" id="CHEBI:58394"/>
        <dbReference type="EC" id="4.2.3.4"/>
    </reaction>
</comment>
<evidence type="ECO:0000256" key="1">
    <source>
        <dbReference type="ARBA" id="ARBA00001393"/>
    </source>
</evidence>
<evidence type="ECO:0000256" key="9">
    <source>
        <dbReference type="ARBA" id="ARBA00022490"/>
    </source>
</evidence>
<keyword evidence="13 18" id="KW-0862">Zinc</keyword>
<sequence length="382" mass="40095">MTVPLKHSDPMTVDVALGARAYDIVIGRDVLPSLGSRIAALRPGARTAIVTDRNVATHWLESTEASLSQAGIATSRIIVEEGEGSKAYAGLQQVSEALIAAKIERNDLVIALGGGVVGDLAGFAAAILRRGVDFVQVPTSLLAQVDSSVGGKTGINSPQGKNLLGAFHQPLLVVADTAVLDTLSPRQFRAGYAEVAKYGVLGDEAFFAWLEANHGDIFSGGAGREHAIATSCRAKAAIVARDERETGERALLNLGHTFGHALEAATGFSDRLFHGEGVSVGMVLAAEFSAQLGMISESDAARVRHHLAEVGLPTHLQDIAGFSQEGLADADALMALMAQDKKVKRGRLTFILLESVGRAVIAPDVEPALVRDFLKAKLASKI</sequence>
<comment type="cofactor">
    <cofactor evidence="2 18">
        <name>NAD(+)</name>
        <dbReference type="ChEBI" id="CHEBI:57540"/>
    </cofactor>
</comment>
<comment type="cofactor">
    <cofactor evidence="18">
        <name>Co(2+)</name>
        <dbReference type="ChEBI" id="CHEBI:48828"/>
    </cofactor>
    <cofactor evidence="18">
        <name>Zn(2+)</name>
        <dbReference type="ChEBI" id="CHEBI:29105"/>
    </cofactor>
    <text evidence="18">Binds 1 divalent metal cation per subunit. Can use either Co(2+) or Zn(2+).</text>
</comment>
<reference evidence="21 22" key="1">
    <citation type="submission" date="2016-11" db="EMBL/GenBank/DDBJ databases">
        <authorList>
            <person name="Jaros S."/>
            <person name="Januszkiewicz K."/>
            <person name="Wedrychowicz H."/>
        </authorList>
    </citation>
    <scope>NUCLEOTIDE SEQUENCE [LARGE SCALE GENOMIC DNA]</scope>
    <source>
        <strain evidence="21 22">GAS138</strain>
    </source>
</reference>
<comment type="caution">
    <text evidence="18">Lacks conserved residue(s) required for the propagation of feature annotation.</text>
</comment>
<evidence type="ECO:0000256" key="18">
    <source>
        <dbReference type="HAMAP-Rule" id="MF_00110"/>
    </source>
</evidence>
<dbReference type="OrthoDB" id="9806583at2"/>
<comment type="pathway">
    <text evidence="5 18">Metabolic intermediate biosynthesis; chorismate biosynthesis; chorismate from D-erythrose 4-phosphate and phosphoenolpyruvate: step 2/7.</text>
</comment>
<dbReference type="InterPro" id="IPR050071">
    <property type="entry name" value="Dehydroquinate_synthase"/>
</dbReference>
<dbReference type="FunFam" id="3.40.50.1970:FF:000001">
    <property type="entry name" value="3-dehydroquinate synthase"/>
    <property type="match status" value="1"/>
</dbReference>
<feature type="binding site" evidence="18">
    <location>
        <position position="152"/>
    </location>
    <ligand>
        <name>NAD(+)</name>
        <dbReference type="ChEBI" id="CHEBI:57540"/>
    </ligand>
</feature>
<keyword evidence="10 18" id="KW-0028">Amino-acid biosynthesis</keyword>
<evidence type="ECO:0000256" key="2">
    <source>
        <dbReference type="ARBA" id="ARBA00001911"/>
    </source>
</evidence>
<name>A0A1M5YET5_9BRAD</name>
<proteinExistence type="inferred from homology"/>
<evidence type="ECO:0000256" key="16">
    <source>
        <dbReference type="ARBA" id="ARBA00023239"/>
    </source>
</evidence>
<evidence type="ECO:0000313" key="21">
    <source>
        <dbReference type="EMBL" id="SHI10535.1"/>
    </source>
</evidence>
<dbReference type="GO" id="GO:0005737">
    <property type="term" value="C:cytoplasm"/>
    <property type="evidence" value="ECO:0007669"/>
    <property type="project" value="UniProtKB-SubCell"/>
</dbReference>
<keyword evidence="16 18" id="KW-0456">Lyase</keyword>
<keyword evidence="9 18" id="KW-0963">Cytoplasm</keyword>
<dbReference type="InterPro" id="IPR030960">
    <property type="entry name" value="DHQS/DOIS_N"/>
</dbReference>
<feature type="binding site" evidence="18">
    <location>
        <position position="194"/>
    </location>
    <ligand>
        <name>Zn(2+)</name>
        <dbReference type="ChEBI" id="CHEBI:29105"/>
    </ligand>
</feature>
<gene>
    <name evidence="18" type="primary">aroB</name>
    <name evidence="21" type="ORF">SAMN05443248_8237</name>
</gene>
<dbReference type="HAMAP" id="MF_00110">
    <property type="entry name" value="DHQ_synthase"/>
    <property type="match status" value="1"/>
</dbReference>
<feature type="domain" description="3-dehydroquinate synthase C-terminal" evidence="20">
    <location>
        <begin position="191"/>
        <end position="343"/>
    </location>
</feature>
<keyword evidence="14 18" id="KW-0520">NAD</keyword>
<evidence type="ECO:0000256" key="11">
    <source>
        <dbReference type="ARBA" id="ARBA00022723"/>
    </source>
</evidence>
<dbReference type="EC" id="4.2.3.4" evidence="7 18"/>
<dbReference type="GO" id="GO:0009073">
    <property type="term" value="P:aromatic amino acid family biosynthetic process"/>
    <property type="evidence" value="ECO:0007669"/>
    <property type="project" value="UniProtKB-KW"/>
</dbReference>
<feature type="binding site" evidence="18">
    <location>
        <position position="161"/>
    </location>
    <ligand>
        <name>NAD(+)</name>
        <dbReference type="ChEBI" id="CHEBI:57540"/>
    </ligand>
</feature>
<dbReference type="Proteomes" id="UP000189796">
    <property type="component" value="Chromosome I"/>
</dbReference>
<comment type="subcellular location">
    <subcellularLocation>
        <location evidence="4 18">Cytoplasm</location>
    </subcellularLocation>
</comment>
<evidence type="ECO:0000256" key="15">
    <source>
        <dbReference type="ARBA" id="ARBA00023141"/>
    </source>
</evidence>
<evidence type="ECO:0000256" key="4">
    <source>
        <dbReference type="ARBA" id="ARBA00004496"/>
    </source>
</evidence>
<dbReference type="CDD" id="cd08195">
    <property type="entry name" value="DHQS"/>
    <property type="match status" value="1"/>
</dbReference>
<keyword evidence="11 18" id="KW-0479">Metal-binding</keyword>
<dbReference type="Pfam" id="PF01761">
    <property type="entry name" value="DHQ_synthase"/>
    <property type="match status" value="1"/>
</dbReference>
<dbReference type="Gene3D" id="3.40.50.1970">
    <property type="match status" value="1"/>
</dbReference>
<evidence type="ECO:0000256" key="6">
    <source>
        <dbReference type="ARBA" id="ARBA00005412"/>
    </source>
</evidence>
<dbReference type="RefSeq" id="WP_079606291.1">
    <property type="nucleotide sequence ID" value="NZ_LT670817.1"/>
</dbReference>
<evidence type="ECO:0000256" key="14">
    <source>
        <dbReference type="ARBA" id="ARBA00023027"/>
    </source>
</evidence>
<dbReference type="GO" id="GO:0000166">
    <property type="term" value="F:nucleotide binding"/>
    <property type="evidence" value="ECO:0007669"/>
    <property type="project" value="UniProtKB-KW"/>
</dbReference>
<dbReference type="AlphaFoldDB" id="A0A1M5YET5"/>
<keyword evidence="15 18" id="KW-0057">Aromatic amino acid biosynthesis</keyword>
<evidence type="ECO:0000313" key="22">
    <source>
        <dbReference type="Proteomes" id="UP000189796"/>
    </source>
</evidence>